<comment type="caution">
    <text evidence="3">The sequence shown here is derived from an EMBL/GenBank/DDBJ whole genome shotgun (WGS) entry which is preliminary data.</text>
</comment>
<dbReference type="InterPro" id="IPR000157">
    <property type="entry name" value="TIR_dom"/>
</dbReference>
<protein>
    <recommendedName>
        <fullName evidence="2">TIR domain-containing protein</fullName>
    </recommendedName>
</protein>
<dbReference type="Pfam" id="PF01582">
    <property type="entry name" value="TIR"/>
    <property type="match status" value="1"/>
</dbReference>
<evidence type="ECO:0000259" key="2">
    <source>
        <dbReference type="PROSITE" id="PS50104"/>
    </source>
</evidence>
<feature type="domain" description="TIR" evidence="2">
    <location>
        <begin position="4"/>
        <end position="127"/>
    </location>
</feature>
<evidence type="ECO:0000256" key="1">
    <source>
        <dbReference type="ARBA" id="ARBA00023027"/>
    </source>
</evidence>
<dbReference type="Proteomes" id="UP000823749">
    <property type="component" value="Chromosome 5"/>
</dbReference>
<evidence type="ECO:0000313" key="3">
    <source>
        <dbReference type="EMBL" id="KAG5549706.1"/>
    </source>
</evidence>
<accession>A0AAV6KB40</accession>
<dbReference type="Gene3D" id="3.40.50.10140">
    <property type="entry name" value="Toll/interleukin-1 receptor homology (TIR) domain"/>
    <property type="match status" value="1"/>
</dbReference>
<keyword evidence="1" id="KW-0520">NAD</keyword>
<reference evidence="3" key="1">
    <citation type="submission" date="2020-08" db="EMBL/GenBank/DDBJ databases">
        <title>Plant Genome Project.</title>
        <authorList>
            <person name="Zhang R.-G."/>
        </authorList>
    </citation>
    <scope>NUCLEOTIDE SEQUENCE</scope>
    <source>
        <strain evidence="3">WSP0</strain>
        <tissue evidence="3">Leaf</tissue>
    </source>
</reference>
<dbReference type="SUPFAM" id="SSF52200">
    <property type="entry name" value="Toll/Interleukin receptor TIR domain"/>
    <property type="match status" value="1"/>
</dbReference>
<evidence type="ECO:0000313" key="4">
    <source>
        <dbReference type="Proteomes" id="UP000823749"/>
    </source>
</evidence>
<sequence length="127" mass="14207">MASMIYHVFLSFRGEDTRKTFTDHLYTALSGAGFCTFRDDDGIERGKNVKSELDKAIKEARSSIVVLSKDYSSSGWCLDELEMILERKRTSSGAGHVVLPVFYDVDPSKFGSKRGASERHSVDMKSN</sequence>
<proteinExistence type="predicted"/>
<name>A0AAV6KB40_9ERIC</name>
<dbReference type="GO" id="GO:0007165">
    <property type="term" value="P:signal transduction"/>
    <property type="evidence" value="ECO:0007669"/>
    <property type="project" value="InterPro"/>
</dbReference>
<dbReference type="PANTHER" id="PTHR32009:SF154">
    <property type="entry name" value="TIR DOMAIN-CONTAINING PROTEIN"/>
    <property type="match status" value="1"/>
</dbReference>
<dbReference type="SMART" id="SM00255">
    <property type="entry name" value="TIR"/>
    <property type="match status" value="1"/>
</dbReference>
<dbReference type="PANTHER" id="PTHR32009">
    <property type="entry name" value="TMV RESISTANCE PROTEIN N-LIKE"/>
    <property type="match status" value="1"/>
</dbReference>
<gene>
    <name evidence="3" type="ORF">RHGRI_014866</name>
</gene>
<dbReference type="AlphaFoldDB" id="A0AAV6KB40"/>
<dbReference type="EMBL" id="JACTNZ010000005">
    <property type="protein sequence ID" value="KAG5549706.1"/>
    <property type="molecule type" value="Genomic_DNA"/>
</dbReference>
<dbReference type="PROSITE" id="PS50104">
    <property type="entry name" value="TIR"/>
    <property type="match status" value="1"/>
</dbReference>
<dbReference type="InterPro" id="IPR035897">
    <property type="entry name" value="Toll_tir_struct_dom_sf"/>
</dbReference>
<keyword evidence="4" id="KW-1185">Reference proteome</keyword>
<organism evidence="3 4">
    <name type="scientific">Rhododendron griersonianum</name>
    <dbReference type="NCBI Taxonomy" id="479676"/>
    <lineage>
        <taxon>Eukaryota</taxon>
        <taxon>Viridiplantae</taxon>
        <taxon>Streptophyta</taxon>
        <taxon>Embryophyta</taxon>
        <taxon>Tracheophyta</taxon>
        <taxon>Spermatophyta</taxon>
        <taxon>Magnoliopsida</taxon>
        <taxon>eudicotyledons</taxon>
        <taxon>Gunneridae</taxon>
        <taxon>Pentapetalae</taxon>
        <taxon>asterids</taxon>
        <taxon>Ericales</taxon>
        <taxon>Ericaceae</taxon>
        <taxon>Ericoideae</taxon>
        <taxon>Rhodoreae</taxon>
        <taxon>Rhododendron</taxon>
    </lineage>
</organism>